<comment type="caution">
    <text evidence="1">The sequence shown here is derived from an EMBL/GenBank/DDBJ whole genome shotgun (WGS) entry which is preliminary data.</text>
</comment>
<dbReference type="SUPFAM" id="SSF52540">
    <property type="entry name" value="P-loop containing nucleoside triphosphate hydrolases"/>
    <property type="match status" value="1"/>
</dbReference>
<keyword evidence="2" id="KW-1185">Reference proteome</keyword>
<name>A0ABV3KEL7_9MICC</name>
<dbReference type="InterPro" id="IPR052922">
    <property type="entry name" value="Cytidylate_Kinase-2"/>
</dbReference>
<dbReference type="CDD" id="cd02019">
    <property type="entry name" value="NK"/>
    <property type="match status" value="1"/>
</dbReference>
<evidence type="ECO:0000313" key="1">
    <source>
        <dbReference type="EMBL" id="MEV8158839.1"/>
    </source>
</evidence>
<dbReference type="InterPro" id="IPR027417">
    <property type="entry name" value="P-loop_NTPase"/>
</dbReference>
<dbReference type="PANTHER" id="PTHR37816">
    <property type="entry name" value="YALI0E33011P"/>
    <property type="match status" value="1"/>
</dbReference>
<dbReference type="RefSeq" id="WP_144943215.1">
    <property type="nucleotide sequence ID" value="NZ_JBFBLL010000009.1"/>
</dbReference>
<dbReference type="PANTHER" id="PTHR37816:SF1">
    <property type="entry name" value="TOXIN"/>
    <property type="match status" value="1"/>
</dbReference>
<evidence type="ECO:0000313" key="2">
    <source>
        <dbReference type="Proteomes" id="UP001553031"/>
    </source>
</evidence>
<gene>
    <name evidence="1" type="ORF">AB0O96_11665</name>
</gene>
<dbReference type="Proteomes" id="UP001553031">
    <property type="component" value="Unassembled WGS sequence"/>
</dbReference>
<accession>A0ABV3KEL7</accession>
<protein>
    <submittedName>
        <fullName evidence="1">AAA family ATPase</fullName>
    </submittedName>
</protein>
<dbReference type="EMBL" id="JBFBLL010000009">
    <property type="protein sequence ID" value="MEV8158839.1"/>
    <property type="molecule type" value="Genomic_DNA"/>
</dbReference>
<dbReference type="Gene3D" id="3.40.50.300">
    <property type="entry name" value="P-loop containing nucleotide triphosphate hydrolases"/>
    <property type="match status" value="1"/>
</dbReference>
<reference evidence="1 2" key="1">
    <citation type="submission" date="2024-06" db="EMBL/GenBank/DDBJ databases">
        <title>The Natural Products Discovery Center: Release of the First 8490 Sequenced Strains for Exploring Actinobacteria Biosynthetic Diversity.</title>
        <authorList>
            <person name="Kalkreuter E."/>
            <person name="Kautsar S.A."/>
            <person name="Yang D."/>
            <person name="Bader C.D."/>
            <person name="Teijaro C.N."/>
            <person name="Fluegel L."/>
            <person name="Davis C.M."/>
            <person name="Simpson J.R."/>
            <person name="Lauterbach L."/>
            <person name="Steele A.D."/>
            <person name="Gui C."/>
            <person name="Meng S."/>
            <person name="Li G."/>
            <person name="Viehrig K."/>
            <person name="Ye F."/>
            <person name="Su P."/>
            <person name="Kiefer A.F."/>
            <person name="Nichols A."/>
            <person name="Cepeda A.J."/>
            <person name="Yan W."/>
            <person name="Fan B."/>
            <person name="Jiang Y."/>
            <person name="Adhikari A."/>
            <person name="Zheng C.-J."/>
            <person name="Schuster L."/>
            <person name="Cowan T.M."/>
            <person name="Smanski M.J."/>
            <person name="Chevrette M.G."/>
            <person name="De Carvalho L.P.S."/>
            <person name="Shen B."/>
        </authorList>
    </citation>
    <scope>NUCLEOTIDE SEQUENCE [LARGE SCALE GENOMIC DNA]</scope>
    <source>
        <strain evidence="1 2">NPDC079179</strain>
    </source>
</reference>
<sequence length="191" mass="21519">MTAAPPSPCRILVAGVSGVGKTTLCREIERCSGIPHTEIDALFHGPGWIPRPEFSADVACLAAGGSWVTEWQYDAARPVLAERADTLLWLDFPFWTVTFPRVVRRTVRRSLSRQKLWNGNTEGSLRTLFTDPEHIIRWAVASRHSYRERISALAETAPQLRVLRLRHPREARAWVSTVWPAGTDAKDGPRR</sequence>
<proteinExistence type="predicted"/>
<organism evidence="1 2">
    <name type="scientific">Kocuria salsicia</name>
    <dbReference type="NCBI Taxonomy" id="664639"/>
    <lineage>
        <taxon>Bacteria</taxon>
        <taxon>Bacillati</taxon>
        <taxon>Actinomycetota</taxon>
        <taxon>Actinomycetes</taxon>
        <taxon>Micrococcales</taxon>
        <taxon>Micrococcaceae</taxon>
        <taxon>Kocuria</taxon>
    </lineage>
</organism>